<dbReference type="Pfam" id="PF13589">
    <property type="entry name" value="HATPase_c_3"/>
    <property type="match status" value="1"/>
</dbReference>
<dbReference type="GO" id="GO:0008270">
    <property type="term" value="F:zinc ion binding"/>
    <property type="evidence" value="ECO:0007669"/>
    <property type="project" value="UniProtKB-KW"/>
</dbReference>
<dbReference type="PANTHER" id="PTHR23337:SF7">
    <property type="entry name" value="ATPASE MORC2"/>
    <property type="match status" value="1"/>
</dbReference>
<comment type="caution">
    <text evidence="10">The sequence shown here is derived from an EMBL/GenBank/DDBJ whole genome shotgun (WGS) entry which is preliminary data.</text>
</comment>
<reference evidence="10 11" key="1">
    <citation type="submission" date="2019-09" db="EMBL/GenBank/DDBJ databases">
        <title>Bird 10,000 Genomes (B10K) Project - Family phase.</title>
        <authorList>
            <person name="Zhang G."/>
        </authorList>
    </citation>
    <scope>NUCLEOTIDE SEQUENCE [LARGE SCALE GENOMIC DNA]</scope>
    <source>
        <strain evidence="10">OUT-0013</strain>
        <tissue evidence="10">Blood</tissue>
    </source>
</reference>
<keyword evidence="5 7" id="KW-0175">Coiled coil</keyword>
<evidence type="ECO:0000256" key="8">
    <source>
        <dbReference type="SAM" id="MobiDB-lite"/>
    </source>
</evidence>
<name>A0A7K7DXT7_9SYLV</name>
<evidence type="ECO:0000256" key="7">
    <source>
        <dbReference type="SAM" id="Coils"/>
    </source>
</evidence>
<dbReference type="FunFam" id="3.30.40.100:FF:000001">
    <property type="entry name" value="MORC family CW-type zinc finger protein 2"/>
    <property type="match status" value="1"/>
</dbReference>
<dbReference type="GO" id="GO:0005634">
    <property type="term" value="C:nucleus"/>
    <property type="evidence" value="ECO:0007669"/>
    <property type="project" value="UniProtKB-SubCell"/>
</dbReference>
<dbReference type="EMBL" id="VZSL01000019">
    <property type="protein sequence ID" value="NWY37869.1"/>
    <property type="molecule type" value="Genomic_DNA"/>
</dbReference>
<dbReference type="Pfam" id="PF23327">
    <property type="entry name" value="Chromo_MORC2_6th"/>
    <property type="match status" value="1"/>
</dbReference>
<feature type="region of interest" description="Disordered" evidence="8">
    <location>
        <begin position="1"/>
        <end position="23"/>
    </location>
</feature>
<feature type="coiled-coil region" evidence="7">
    <location>
        <begin position="877"/>
        <end position="918"/>
    </location>
</feature>
<dbReference type="InterPro" id="IPR011124">
    <property type="entry name" value="Znf_CW"/>
</dbReference>
<feature type="non-terminal residue" evidence="10">
    <location>
        <position position="943"/>
    </location>
</feature>
<protein>
    <submittedName>
        <fullName evidence="10">MORC2 protein</fullName>
    </submittedName>
</protein>
<keyword evidence="11" id="KW-1185">Reference proteome</keyword>
<keyword evidence="4" id="KW-0862">Zinc</keyword>
<dbReference type="PROSITE" id="PS51050">
    <property type="entry name" value="ZF_CW"/>
    <property type="match status" value="1"/>
</dbReference>
<dbReference type="Pfam" id="PF17942">
    <property type="entry name" value="Morc6_S5"/>
    <property type="match status" value="1"/>
</dbReference>
<comment type="subcellular location">
    <subcellularLocation>
        <location evidence="1">Nucleus</location>
    </subcellularLocation>
</comment>
<evidence type="ECO:0000256" key="1">
    <source>
        <dbReference type="ARBA" id="ARBA00004123"/>
    </source>
</evidence>
<sequence>ADEAASVIQFGKSAKRSPESTQIGQYGNGLKSGSMRIGKDFILFTKKDNTMTCLLLSRTFHEEEGIDEVIVPLPTWNARSCEPMTDNMEKFAIETELIYKYSPFKSEREVMDQFNKIRTEKGTLVIIFNLKLMDNGEPELDVTSDPQDIQMAETPPEGTKPERRSFRAYAAVLYIDPRMRIFINGHKVQTKRLSCCLYKPRMYKYTSNRFKNRAEQEVKKAEHVARIAEEKAREAESKARALELHLGGDLTRESRVTLRQVQNSAITMRREADVKKRIKDAKQRALKEPKELNFIFGVNIEQRELDGMFIYNCSRLIKMYEKVGPQLEGGMACGGVVGVVDVPYLVLEPTHNKQDFADAKEYRHLLKAMGEHLAQYWKDVAIAQRGIIKFWDEFGYLSANWNQPPSSELRYKRRRAMEIPTTIQCDVCLKWRTLPFQLNSVEKNYPDSWVCSMNPDPEQDRCEAAEQKQKVPLGTLKKDMKSNEEKQKQLTEKIRQQQKKLEALQKTTPIRSQADLKKLPLEVTTQPSREHTRTRRPRSPPLPDVIKNAPSRPPGSSPPPKSCSQLKKSSSDRPNSSSPRLASMLFMEEASTSRTHHHTVTAGKSNSTLKTLAKPGTNMKSLSGLQSPKSPRETPTSKAAKVPAVRKSASGRCVQASSTRKRALNIPEDGLEDGEPKKERTKRGKFLAVKEDKDSNELTDSAGEEELLELKKAQKDKGLHVEVRVNKEWFTGRVTAVERVRHAVRWKVKFDYVPTDTTPRDRWVEKGSEDVRLMKPPSPEYQAPDTQQEEEVVMAEPSTSDCIRTEPDTTGPSSSQETVDLLVQILRNCLRYFLPPSFPISKNELSSMSSEGLLAFPLKEYFKQYEVGLQNLCNSYQTRADARAKACEENLRNSERKLRETEEKLQKLRTNIMALLQKVQEDIDINTDDELDAYIEDLIMKGD</sequence>
<keyword evidence="2" id="KW-0479">Metal-binding</keyword>
<evidence type="ECO:0000313" key="10">
    <source>
        <dbReference type="EMBL" id="NWY37869.1"/>
    </source>
</evidence>
<dbReference type="PANTHER" id="PTHR23337">
    <property type="entry name" value="ZINC FINGER CW-TYPE COILED-COIL DOMAIN PROTEIN 1"/>
    <property type="match status" value="1"/>
</dbReference>
<dbReference type="InterPro" id="IPR056360">
    <property type="entry name" value="Chromo_MORC2_6th"/>
</dbReference>
<evidence type="ECO:0000256" key="5">
    <source>
        <dbReference type="ARBA" id="ARBA00023054"/>
    </source>
</evidence>
<dbReference type="Gene3D" id="3.30.40.100">
    <property type="match status" value="1"/>
</dbReference>
<accession>A0A7K7DXT7</accession>
<gene>
    <name evidence="10" type="primary">Morc2</name>
    <name evidence="10" type="ORF">SYLATR_R04935</name>
</gene>
<evidence type="ECO:0000259" key="9">
    <source>
        <dbReference type="PROSITE" id="PS51050"/>
    </source>
</evidence>
<keyword evidence="6" id="KW-0539">Nucleus</keyword>
<feature type="compositionally biased region" description="Pro residues" evidence="8">
    <location>
        <begin position="551"/>
        <end position="561"/>
    </location>
</feature>
<feature type="compositionally biased region" description="Polar residues" evidence="8">
    <location>
        <begin position="618"/>
        <end position="637"/>
    </location>
</feature>
<dbReference type="AlphaFoldDB" id="A0A7K7DXT7"/>
<dbReference type="InterPro" id="IPR041006">
    <property type="entry name" value="Morc_S5"/>
</dbReference>
<dbReference type="Pfam" id="PF07496">
    <property type="entry name" value="zf-CW"/>
    <property type="match status" value="1"/>
</dbReference>
<evidence type="ECO:0000256" key="6">
    <source>
        <dbReference type="ARBA" id="ARBA00023242"/>
    </source>
</evidence>
<feature type="coiled-coil region" evidence="7">
    <location>
        <begin position="211"/>
        <end position="245"/>
    </location>
</feature>
<feature type="non-terminal residue" evidence="10">
    <location>
        <position position="1"/>
    </location>
</feature>
<feature type="compositionally biased region" description="Basic and acidic residues" evidence="8">
    <location>
        <begin position="476"/>
        <end position="503"/>
    </location>
</feature>
<dbReference type="Proteomes" id="UP000573818">
    <property type="component" value="Unassembled WGS sequence"/>
</dbReference>
<feature type="region of interest" description="Disordered" evidence="8">
    <location>
        <begin position="457"/>
        <end position="683"/>
    </location>
</feature>
<evidence type="ECO:0000256" key="4">
    <source>
        <dbReference type="ARBA" id="ARBA00022833"/>
    </source>
</evidence>
<organism evidence="10 11">
    <name type="scientific">Sylvia atricapilla</name>
    <name type="common">blackcap</name>
    <dbReference type="NCBI Taxonomy" id="48155"/>
    <lineage>
        <taxon>Eukaryota</taxon>
        <taxon>Metazoa</taxon>
        <taxon>Chordata</taxon>
        <taxon>Craniata</taxon>
        <taxon>Vertebrata</taxon>
        <taxon>Euteleostomi</taxon>
        <taxon>Archelosauria</taxon>
        <taxon>Archosauria</taxon>
        <taxon>Dinosauria</taxon>
        <taxon>Saurischia</taxon>
        <taxon>Theropoda</taxon>
        <taxon>Coelurosauria</taxon>
        <taxon>Aves</taxon>
        <taxon>Neognathae</taxon>
        <taxon>Neoaves</taxon>
        <taxon>Telluraves</taxon>
        <taxon>Australaves</taxon>
        <taxon>Passeriformes</taxon>
        <taxon>Sylvioidea</taxon>
        <taxon>Sylviidae</taxon>
        <taxon>Sylviinae</taxon>
        <taxon>Sylvia</taxon>
    </lineage>
</organism>
<keyword evidence="3" id="KW-0863">Zinc-finger</keyword>
<proteinExistence type="predicted"/>
<evidence type="ECO:0000256" key="3">
    <source>
        <dbReference type="ARBA" id="ARBA00022771"/>
    </source>
</evidence>
<feature type="domain" description="CW-type" evidence="9">
    <location>
        <begin position="416"/>
        <end position="470"/>
    </location>
</feature>
<feature type="compositionally biased region" description="Basic and acidic residues" evidence="8">
    <location>
        <begin position="458"/>
        <end position="469"/>
    </location>
</feature>
<evidence type="ECO:0000313" key="11">
    <source>
        <dbReference type="Proteomes" id="UP000573818"/>
    </source>
</evidence>
<evidence type="ECO:0000256" key="2">
    <source>
        <dbReference type="ARBA" id="ARBA00022723"/>
    </source>
</evidence>